<organism evidence="2 3">
    <name type="scientific">Yinghuangia soli</name>
    <dbReference type="NCBI Taxonomy" id="2908204"/>
    <lineage>
        <taxon>Bacteria</taxon>
        <taxon>Bacillati</taxon>
        <taxon>Actinomycetota</taxon>
        <taxon>Actinomycetes</taxon>
        <taxon>Kitasatosporales</taxon>
        <taxon>Streptomycetaceae</taxon>
        <taxon>Yinghuangia</taxon>
    </lineage>
</organism>
<keyword evidence="3" id="KW-1185">Reference proteome</keyword>
<dbReference type="RefSeq" id="WP_235053086.1">
    <property type="nucleotide sequence ID" value="NZ_JAKFHA010000008.1"/>
</dbReference>
<protein>
    <submittedName>
        <fullName evidence="2">DUF1918 domain-containing protein</fullName>
    </submittedName>
</protein>
<dbReference type="InterPro" id="IPR015035">
    <property type="entry name" value="DUF1918"/>
</dbReference>
<gene>
    <name evidence="2" type="ORF">LZ495_17095</name>
</gene>
<dbReference type="AlphaFoldDB" id="A0AA41Q1W5"/>
<accession>A0AA41Q1W5</accession>
<reference evidence="2" key="1">
    <citation type="submission" date="2022-01" db="EMBL/GenBank/DDBJ databases">
        <title>Genome-Based Taxonomic Classification of the Phylum Actinobacteria.</title>
        <authorList>
            <person name="Gao Y."/>
        </authorList>
    </citation>
    <scope>NUCLEOTIDE SEQUENCE</scope>
    <source>
        <strain evidence="2">KLBMP 8922</strain>
    </source>
</reference>
<proteinExistence type="predicted"/>
<dbReference type="EMBL" id="JAKFHA010000008">
    <property type="protein sequence ID" value="MCF2528924.1"/>
    <property type="molecule type" value="Genomic_DNA"/>
</dbReference>
<dbReference type="Proteomes" id="UP001165378">
    <property type="component" value="Unassembled WGS sequence"/>
</dbReference>
<dbReference type="SUPFAM" id="SSF50118">
    <property type="entry name" value="Cell growth inhibitor/plasmid maintenance toxic component"/>
    <property type="match status" value="1"/>
</dbReference>
<dbReference type="Pfam" id="PF08940">
    <property type="entry name" value="DUF1918"/>
    <property type="match status" value="1"/>
</dbReference>
<evidence type="ECO:0000313" key="2">
    <source>
        <dbReference type="EMBL" id="MCF2528924.1"/>
    </source>
</evidence>
<sequence>MKAQAGDWLVVESLHVGEPRRIGLVTRVDHTDGSPPYWVRWTDDDHESLFFPGPEAHIEQLEALYPSARR</sequence>
<name>A0AA41Q1W5_9ACTN</name>
<comment type="caution">
    <text evidence="2">The sequence shown here is derived from an EMBL/GenBank/DDBJ whole genome shotgun (WGS) entry which is preliminary data.</text>
</comment>
<evidence type="ECO:0000259" key="1">
    <source>
        <dbReference type="Pfam" id="PF08940"/>
    </source>
</evidence>
<dbReference type="Gene3D" id="2.30.30.440">
    <property type="entry name" value="Domain of unknown function DUF1918"/>
    <property type="match status" value="1"/>
</dbReference>
<evidence type="ECO:0000313" key="3">
    <source>
        <dbReference type="Proteomes" id="UP001165378"/>
    </source>
</evidence>
<feature type="domain" description="DUF1918" evidence="1">
    <location>
        <begin position="1"/>
        <end position="58"/>
    </location>
</feature>